<evidence type="ECO:0000256" key="4">
    <source>
        <dbReference type="ARBA" id="ARBA00023157"/>
    </source>
</evidence>
<proteinExistence type="inferred from homology"/>
<dbReference type="GO" id="GO:0005179">
    <property type="term" value="F:hormone activity"/>
    <property type="evidence" value="ECO:0007669"/>
    <property type="project" value="UniProtKB-KW"/>
</dbReference>
<name>A0A443P6P8_9MAGN</name>
<keyword evidence="2" id="KW-0372">Hormone</keyword>
<dbReference type="OrthoDB" id="1863600at2759"/>
<evidence type="ECO:0000256" key="5">
    <source>
        <dbReference type="SAM" id="SignalP"/>
    </source>
</evidence>
<comment type="similarity">
    <text evidence="1">Belongs to the plant rapid alkalinization factor (RALF) family.</text>
</comment>
<evidence type="ECO:0000256" key="3">
    <source>
        <dbReference type="ARBA" id="ARBA00022729"/>
    </source>
</evidence>
<accession>A0A443P6P8</accession>
<dbReference type="Pfam" id="PF05498">
    <property type="entry name" value="RALF"/>
    <property type="match status" value="1"/>
</dbReference>
<dbReference type="STRING" id="337451.A0A443P6P8"/>
<dbReference type="AlphaFoldDB" id="A0A443P6P8"/>
<keyword evidence="7" id="KW-1185">Reference proteome</keyword>
<protein>
    <submittedName>
        <fullName evidence="6">Protein RALF-like protein 22</fullName>
    </submittedName>
</protein>
<feature type="chain" id="PRO_5019430085" evidence="5">
    <location>
        <begin position="19"/>
        <end position="250"/>
    </location>
</feature>
<evidence type="ECO:0000313" key="7">
    <source>
        <dbReference type="Proteomes" id="UP000283530"/>
    </source>
</evidence>
<reference evidence="6 7" key="1">
    <citation type="journal article" date="2019" name="Nat. Plants">
        <title>Stout camphor tree genome fills gaps in understanding of flowering plant genome evolution.</title>
        <authorList>
            <person name="Chaw S.M."/>
            <person name="Liu Y.C."/>
            <person name="Wu Y.W."/>
            <person name="Wang H.Y."/>
            <person name="Lin C.I."/>
            <person name="Wu C.S."/>
            <person name="Ke H.M."/>
            <person name="Chang L.Y."/>
            <person name="Hsu C.Y."/>
            <person name="Yang H.T."/>
            <person name="Sudianto E."/>
            <person name="Hsu M.H."/>
            <person name="Wu K.P."/>
            <person name="Wang L.N."/>
            <person name="Leebens-Mack J.H."/>
            <person name="Tsai I.J."/>
        </authorList>
    </citation>
    <scope>NUCLEOTIDE SEQUENCE [LARGE SCALE GENOMIC DNA]</scope>
    <source>
        <strain evidence="7">cv. Chaw 1501</strain>
        <tissue evidence="6">Young leaves</tissue>
    </source>
</reference>
<evidence type="ECO:0000313" key="6">
    <source>
        <dbReference type="EMBL" id="RWR86437.1"/>
    </source>
</evidence>
<dbReference type="PANTHER" id="PTHR33136">
    <property type="entry name" value="RAPID ALKALINIZATION FACTOR-LIKE"/>
    <property type="match status" value="1"/>
</dbReference>
<comment type="caution">
    <text evidence="6">The sequence shown here is derived from an EMBL/GenBank/DDBJ whole genome shotgun (WGS) entry which is preliminary data.</text>
</comment>
<dbReference type="GO" id="GO:0019722">
    <property type="term" value="P:calcium-mediated signaling"/>
    <property type="evidence" value="ECO:0007669"/>
    <property type="project" value="TreeGrafter"/>
</dbReference>
<dbReference type="InterPro" id="IPR008801">
    <property type="entry name" value="RALF"/>
</dbReference>
<organism evidence="6 7">
    <name type="scientific">Cinnamomum micranthum f. kanehirae</name>
    <dbReference type="NCBI Taxonomy" id="337451"/>
    <lineage>
        <taxon>Eukaryota</taxon>
        <taxon>Viridiplantae</taxon>
        <taxon>Streptophyta</taxon>
        <taxon>Embryophyta</taxon>
        <taxon>Tracheophyta</taxon>
        <taxon>Spermatophyta</taxon>
        <taxon>Magnoliopsida</taxon>
        <taxon>Magnoliidae</taxon>
        <taxon>Laurales</taxon>
        <taxon>Lauraceae</taxon>
        <taxon>Cinnamomum</taxon>
    </lineage>
</organism>
<evidence type="ECO:0000256" key="2">
    <source>
        <dbReference type="ARBA" id="ARBA00022702"/>
    </source>
</evidence>
<dbReference type="PANTHER" id="PTHR33136:SF89">
    <property type="entry name" value="PROTEIN RALF-LIKE 19"/>
    <property type="match status" value="1"/>
</dbReference>
<sequence>MAVGTPFLIFMLAMAAVAESVSWDSGSQWDLTHIVGSTLEEDGMLDTPKKCHGSIGDCMEEEEEMMMDSETSRRFLGARRQRFISYDALKHDRIPCSRRGHSYYNCRRNTRANPYRRGCDIITRCYRGLPVKGFSIWLRDAERSSVRYNSTFIYEALELQKIASSLHFQMAKVVVKKIEAAPLQISLSLLRERAHQILEGDRGPATAAPAELRTQFQMAKAKEQRKRRWRVDSRSALHKHHLKARLRPTV</sequence>
<keyword evidence="3 5" id="KW-0732">Signal</keyword>
<dbReference type="GO" id="GO:0009506">
    <property type="term" value="C:plasmodesma"/>
    <property type="evidence" value="ECO:0007669"/>
    <property type="project" value="TreeGrafter"/>
</dbReference>
<feature type="signal peptide" evidence="5">
    <location>
        <begin position="1"/>
        <end position="18"/>
    </location>
</feature>
<dbReference type="Proteomes" id="UP000283530">
    <property type="component" value="Unassembled WGS sequence"/>
</dbReference>
<dbReference type="EMBL" id="QPKB01000006">
    <property type="protein sequence ID" value="RWR86437.1"/>
    <property type="molecule type" value="Genomic_DNA"/>
</dbReference>
<keyword evidence="4" id="KW-1015">Disulfide bond</keyword>
<gene>
    <name evidence="6" type="ORF">CKAN_01533500</name>
</gene>
<evidence type="ECO:0000256" key="1">
    <source>
        <dbReference type="ARBA" id="ARBA00009178"/>
    </source>
</evidence>